<dbReference type="RefSeq" id="WP_269882819.1">
    <property type="nucleotide sequence ID" value="NZ_JAQAGZ010000011.1"/>
</dbReference>
<dbReference type="EMBL" id="JAQAGZ010000011">
    <property type="protein sequence ID" value="MCZ8514299.1"/>
    <property type="molecule type" value="Genomic_DNA"/>
</dbReference>
<proteinExistence type="predicted"/>
<keyword evidence="2" id="KW-1185">Reference proteome</keyword>
<protein>
    <submittedName>
        <fullName evidence="1">DUF1641 domain-containing protein</fullName>
    </submittedName>
</protein>
<name>A0ABT4QBM9_9BACL</name>
<dbReference type="Pfam" id="PF07849">
    <property type="entry name" value="DUF1641"/>
    <property type="match status" value="1"/>
</dbReference>
<comment type="caution">
    <text evidence="1">The sequence shown here is derived from an EMBL/GenBank/DDBJ whole genome shotgun (WGS) entry which is preliminary data.</text>
</comment>
<accession>A0ABT4QBM9</accession>
<reference evidence="1 2" key="1">
    <citation type="submission" date="2022-12" db="EMBL/GenBank/DDBJ databases">
        <title>Draft genome sequence of Paenibacillus sp. dW9.</title>
        <authorList>
            <person name="Choi E.-W."/>
            <person name="Kim D.-U."/>
        </authorList>
    </citation>
    <scope>NUCLEOTIDE SEQUENCE [LARGE SCALE GENOMIC DNA]</scope>
    <source>
        <strain evidence="2">dW9</strain>
    </source>
</reference>
<evidence type="ECO:0000313" key="2">
    <source>
        <dbReference type="Proteomes" id="UP001527882"/>
    </source>
</evidence>
<dbReference type="PANTHER" id="PTHR38433">
    <property type="match status" value="1"/>
</dbReference>
<sequence length="161" mass="17749">MATAITGIEKKIASEVDEEKQSIEELLQAARRHKEPLLAFLDILSEMHQFGLLEAAQALLKNKKQIVLIGLDQMNKPGAHRIIKNGMGAVEFLASIEPAKLQTLLNGVSKGVELAADPDRDHKQPGIWAMAKSLRQPEMLASLSMMMNFLKGMGQGLRKTH</sequence>
<dbReference type="InterPro" id="IPR012440">
    <property type="entry name" value="DUF1641"/>
</dbReference>
<gene>
    <name evidence="1" type="ORF">O9H85_18060</name>
</gene>
<dbReference type="Proteomes" id="UP001527882">
    <property type="component" value="Unassembled WGS sequence"/>
</dbReference>
<evidence type="ECO:0000313" key="1">
    <source>
        <dbReference type="EMBL" id="MCZ8514299.1"/>
    </source>
</evidence>
<organism evidence="1 2">
    <name type="scientific">Paenibacillus gyeongsangnamensis</name>
    <dbReference type="NCBI Taxonomy" id="3388067"/>
    <lineage>
        <taxon>Bacteria</taxon>
        <taxon>Bacillati</taxon>
        <taxon>Bacillota</taxon>
        <taxon>Bacilli</taxon>
        <taxon>Bacillales</taxon>
        <taxon>Paenibacillaceae</taxon>
        <taxon>Paenibacillus</taxon>
    </lineage>
</organism>
<dbReference type="PANTHER" id="PTHR38433:SF1">
    <property type="entry name" value="DUF1641 DOMAIN-CONTAINING PROTEIN"/>
    <property type="match status" value="1"/>
</dbReference>